<sequence>MGSLILCRSAVAKHPYYVPELGIRIYSGEELSYFIYHNLMLLGDHFLDERLFRFINQELGMPELETKLRKWAGQADQAELLLVILQDIHYYDDTELKAFRSELYRLKAAKSTDLMKEKADYFFRRRRYYDAIRCYREILTGKSEESGDSAFLGDVWFCMGSALAGIFSFDRAVDCYQHAYELLHAEEALQKIYEIHLMDSLSVFPEELFADVPTETIHRWKENFEQMKKQVALEGKAKEAFALMNEDSVRRAVGFCRLVQDWKNEYRRSQG</sequence>
<name>A0AAE3JEY1_9FIRM</name>
<dbReference type="RefSeq" id="WP_308453345.1">
    <property type="nucleotide sequence ID" value="NZ_JAJEQR010000015.1"/>
</dbReference>
<evidence type="ECO:0000313" key="2">
    <source>
        <dbReference type="Proteomes" id="UP001198182"/>
    </source>
</evidence>
<dbReference type="AlphaFoldDB" id="A0AAE3JEY1"/>
<gene>
    <name evidence="1" type="ORF">LKD81_06795</name>
</gene>
<dbReference type="Gene3D" id="1.25.40.10">
    <property type="entry name" value="Tetratricopeptide repeat domain"/>
    <property type="match status" value="1"/>
</dbReference>
<organism evidence="1 2">
    <name type="scientific">Hominifimenecus microfluidus</name>
    <dbReference type="NCBI Taxonomy" id="2885348"/>
    <lineage>
        <taxon>Bacteria</taxon>
        <taxon>Bacillati</taxon>
        <taxon>Bacillota</taxon>
        <taxon>Clostridia</taxon>
        <taxon>Lachnospirales</taxon>
        <taxon>Lachnospiraceae</taxon>
        <taxon>Hominifimenecus</taxon>
    </lineage>
</organism>
<reference evidence="1" key="1">
    <citation type="submission" date="2021-10" db="EMBL/GenBank/DDBJ databases">
        <title>Anaerobic single-cell dispensing facilitates the cultivation of human gut bacteria.</title>
        <authorList>
            <person name="Afrizal A."/>
        </authorList>
    </citation>
    <scope>NUCLEOTIDE SEQUENCE</scope>
    <source>
        <strain evidence="1">CLA-AA-H215</strain>
    </source>
</reference>
<dbReference type="EMBL" id="JAJEQR010000015">
    <property type="protein sequence ID" value="MCC2230708.1"/>
    <property type="molecule type" value="Genomic_DNA"/>
</dbReference>
<dbReference type="SUPFAM" id="SSF48452">
    <property type="entry name" value="TPR-like"/>
    <property type="match status" value="1"/>
</dbReference>
<proteinExistence type="predicted"/>
<comment type="caution">
    <text evidence="1">The sequence shown here is derived from an EMBL/GenBank/DDBJ whole genome shotgun (WGS) entry which is preliminary data.</text>
</comment>
<evidence type="ECO:0000313" key="1">
    <source>
        <dbReference type="EMBL" id="MCC2230708.1"/>
    </source>
</evidence>
<dbReference type="InterPro" id="IPR011990">
    <property type="entry name" value="TPR-like_helical_dom_sf"/>
</dbReference>
<dbReference type="Proteomes" id="UP001198182">
    <property type="component" value="Unassembled WGS sequence"/>
</dbReference>
<evidence type="ECO:0008006" key="3">
    <source>
        <dbReference type="Google" id="ProtNLM"/>
    </source>
</evidence>
<keyword evidence="2" id="KW-1185">Reference proteome</keyword>
<accession>A0AAE3JEY1</accession>
<protein>
    <recommendedName>
        <fullName evidence="3">Tetratricopeptide repeat protein</fullName>
    </recommendedName>
</protein>